<dbReference type="AlphaFoldDB" id="A0A803PYM6"/>
<protein>
    <recommendedName>
        <fullName evidence="1">RNase H type-1 domain-containing protein</fullName>
    </recommendedName>
</protein>
<name>A0A803PYM6_CANSA</name>
<dbReference type="GO" id="GO:0004523">
    <property type="term" value="F:RNA-DNA hybrid ribonuclease activity"/>
    <property type="evidence" value="ECO:0007669"/>
    <property type="project" value="InterPro"/>
</dbReference>
<dbReference type="Proteomes" id="UP000596661">
    <property type="component" value="Chromosome 6"/>
</dbReference>
<dbReference type="Gramene" id="evm.model.06.503">
    <property type="protein sequence ID" value="cds.evm.model.06.503"/>
    <property type="gene ID" value="evm.TU.06.503"/>
</dbReference>
<sequence>MFFRCRRFGKKFSVGLQGSSITSARKKTAERLRTETMMKNYSTKESSSCYSMNLNEYKLNVDATLDVQNFYTCLEAVVRDWEGNIVAGFLAPKTGASLPLFAKAKALLYGLLWCTAIKLPITHIKTDCLQLAMKIKHK</sequence>
<dbReference type="GO" id="GO:0003676">
    <property type="term" value="F:nucleic acid binding"/>
    <property type="evidence" value="ECO:0007669"/>
    <property type="project" value="InterPro"/>
</dbReference>
<evidence type="ECO:0000313" key="3">
    <source>
        <dbReference type="Proteomes" id="UP000596661"/>
    </source>
</evidence>
<evidence type="ECO:0000313" key="2">
    <source>
        <dbReference type="EnsemblPlants" id="cds.evm.model.06.503"/>
    </source>
</evidence>
<dbReference type="EMBL" id="UZAU01000566">
    <property type="status" value="NOT_ANNOTATED_CDS"/>
    <property type="molecule type" value="Genomic_DNA"/>
</dbReference>
<reference evidence="2" key="1">
    <citation type="submission" date="2018-11" db="EMBL/GenBank/DDBJ databases">
        <authorList>
            <person name="Grassa J C."/>
        </authorList>
    </citation>
    <scope>NUCLEOTIDE SEQUENCE [LARGE SCALE GENOMIC DNA]</scope>
</reference>
<keyword evidence="3" id="KW-1185">Reference proteome</keyword>
<evidence type="ECO:0000259" key="1">
    <source>
        <dbReference type="Pfam" id="PF13456"/>
    </source>
</evidence>
<proteinExistence type="predicted"/>
<organism evidence="2 3">
    <name type="scientific">Cannabis sativa</name>
    <name type="common">Hemp</name>
    <name type="synonym">Marijuana</name>
    <dbReference type="NCBI Taxonomy" id="3483"/>
    <lineage>
        <taxon>Eukaryota</taxon>
        <taxon>Viridiplantae</taxon>
        <taxon>Streptophyta</taxon>
        <taxon>Embryophyta</taxon>
        <taxon>Tracheophyta</taxon>
        <taxon>Spermatophyta</taxon>
        <taxon>Magnoliopsida</taxon>
        <taxon>eudicotyledons</taxon>
        <taxon>Gunneridae</taxon>
        <taxon>Pentapetalae</taxon>
        <taxon>rosids</taxon>
        <taxon>fabids</taxon>
        <taxon>Rosales</taxon>
        <taxon>Cannabaceae</taxon>
        <taxon>Cannabis</taxon>
    </lineage>
</organism>
<feature type="domain" description="RNase H type-1" evidence="1">
    <location>
        <begin position="60"/>
        <end position="137"/>
    </location>
</feature>
<dbReference type="EnsemblPlants" id="evm.model.06.503">
    <property type="protein sequence ID" value="cds.evm.model.06.503"/>
    <property type="gene ID" value="evm.TU.06.503"/>
</dbReference>
<accession>A0A803PYM6</accession>
<dbReference type="Pfam" id="PF13456">
    <property type="entry name" value="RVT_3"/>
    <property type="match status" value="1"/>
</dbReference>
<dbReference type="InterPro" id="IPR002156">
    <property type="entry name" value="RNaseH_domain"/>
</dbReference>
<reference evidence="2" key="2">
    <citation type="submission" date="2021-03" db="UniProtKB">
        <authorList>
            <consortium name="EnsemblPlants"/>
        </authorList>
    </citation>
    <scope>IDENTIFICATION</scope>
</reference>